<dbReference type="SUPFAM" id="SSF56672">
    <property type="entry name" value="DNA/RNA polymerases"/>
    <property type="match status" value="1"/>
</dbReference>
<evidence type="ECO:0008006" key="3">
    <source>
        <dbReference type="Google" id="ProtNLM"/>
    </source>
</evidence>
<keyword evidence="2" id="KW-1185">Reference proteome</keyword>
<comment type="caution">
    <text evidence="1">The sequence shown here is derived from an EMBL/GenBank/DDBJ whole genome shotgun (WGS) entry which is preliminary data.</text>
</comment>
<reference evidence="1" key="1">
    <citation type="submission" date="2018-05" db="EMBL/GenBank/DDBJ databases">
        <title>Draft genome of Mucuna pruriens seed.</title>
        <authorList>
            <person name="Nnadi N.E."/>
            <person name="Vos R."/>
            <person name="Hasami M.H."/>
            <person name="Devisetty U.K."/>
            <person name="Aguiy J.C."/>
        </authorList>
    </citation>
    <scope>NUCLEOTIDE SEQUENCE [LARGE SCALE GENOMIC DNA]</scope>
    <source>
        <strain evidence="1">JCA_2017</strain>
    </source>
</reference>
<evidence type="ECO:0000313" key="2">
    <source>
        <dbReference type="Proteomes" id="UP000257109"/>
    </source>
</evidence>
<dbReference type="Gene3D" id="3.30.70.270">
    <property type="match status" value="1"/>
</dbReference>
<sequence>MRSSRNIKEMQQLASRIMALSHFLSRSIKTALSIFHYLKKSERFMWTKESEEAFQKMKTMLATPPILTRSTPGWTIQLFELDISFERRGHIKAQALADFMTKLASIDQGNNNGKEWFLSVDGASNQRGSRVSVILEGPVEY</sequence>
<protein>
    <recommendedName>
        <fullName evidence="3">Reverse transcriptase/retrotransposon-derived protein RNase H-like domain-containing protein</fullName>
    </recommendedName>
</protein>
<proteinExistence type="predicted"/>
<dbReference type="InterPro" id="IPR043502">
    <property type="entry name" value="DNA/RNA_pol_sf"/>
</dbReference>
<dbReference type="InterPro" id="IPR043128">
    <property type="entry name" value="Rev_trsase/Diguanyl_cyclase"/>
</dbReference>
<name>A0A371E8X9_MUCPR</name>
<feature type="non-terminal residue" evidence="1">
    <location>
        <position position="1"/>
    </location>
</feature>
<dbReference type="EMBL" id="QJKJ01015455">
    <property type="protein sequence ID" value="RDX62500.1"/>
    <property type="molecule type" value="Genomic_DNA"/>
</dbReference>
<dbReference type="Proteomes" id="UP000257109">
    <property type="component" value="Unassembled WGS sequence"/>
</dbReference>
<evidence type="ECO:0000313" key="1">
    <source>
        <dbReference type="EMBL" id="RDX62500.1"/>
    </source>
</evidence>
<accession>A0A371E8X9</accession>
<gene>
    <name evidence="1" type="ORF">CR513_59159</name>
</gene>
<dbReference type="AlphaFoldDB" id="A0A371E8X9"/>
<organism evidence="1 2">
    <name type="scientific">Mucuna pruriens</name>
    <name type="common">Velvet bean</name>
    <name type="synonym">Dolichos pruriens</name>
    <dbReference type="NCBI Taxonomy" id="157652"/>
    <lineage>
        <taxon>Eukaryota</taxon>
        <taxon>Viridiplantae</taxon>
        <taxon>Streptophyta</taxon>
        <taxon>Embryophyta</taxon>
        <taxon>Tracheophyta</taxon>
        <taxon>Spermatophyta</taxon>
        <taxon>Magnoliopsida</taxon>
        <taxon>eudicotyledons</taxon>
        <taxon>Gunneridae</taxon>
        <taxon>Pentapetalae</taxon>
        <taxon>rosids</taxon>
        <taxon>fabids</taxon>
        <taxon>Fabales</taxon>
        <taxon>Fabaceae</taxon>
        <taxon>Papilionoideae</taxon>
        <taxon>50 kb inversion clade</taxon>
        <taxon>NPAAA clade</taxon>
        <taxon>indigoferoid/millettioid clade</taxon>
        <taxon>Phaseoleae</taxon>
        <taxon>Mucuna</taxon>
    </lineage>
</organism>
<dbReference type="OrthoDB" id="5985335at2759"/>